<dbReference type="Gene3D" id="3.80.10.10">
    <property type="entry name" value="Ribonuclease Inhibitor"/>
    <property type="match status" value="4"/>
</dbReference>
<dbReference type="SUPFAM" id="SSF52058">
    <property type="entry name" value="L domain-like"/>
    <property type="match status" value="1"/>
</dbReference>
<dbReference type="PANTHER" id="PTHR11017">
    <property type="entry name" value="LEUCINE-RICH REPEAT-CONTAINING PROTEIN"/>
    <property type="match status" value="1"/>
</dbReference>
<dbReference type="PROSITE" id="PS50104">
    <property type="entry name" value="TIR"/>
    <property type="match status" value="1"/>
</dbReference>
<dbReference type="Gene3D" id="3.40.50.10140">
    <property type="entry name" value="Toll/interleukin-1 receptor homology (TIR) domain"/>
    <property type="match status" value="1"/>
</dbReference>
<reference evidence="5 6" key="1">
    <citation type="journal article" date="2023" name="bioRxiv">
        <title>Genome report: Whole genome sequence and annotation of Penstemon davidsonii.</title>
        <authorList>
            <person name="Ostevik K.L."/>
            <person name="Alabady M."/>
            <person name="Zhang M."/>
            <person name="Rausher M.D."/>
        </authorList>
    </citation>
    <scope>NUCLEOTIDE SEQUENCE [LARGE SCALE GENOMIC DNA]</scope>
    <source>
        <strain evidence="5">DNT005</strain>
        <tissue evidence="5">Whole leaf</tissue>
    </source>
</reference>
<dbReference type="Gene3D" id="3.40.50.300">
    <property type="entry name" value="P-loop containing nucleotide triphosphate hydrolases"/>
    <property type="match status" value="1"/>
</dbReference>
<dbReference type="InterPro" id="IPR027417">
    <property type="entry name" value="P-loop_NTPase"/>
</dbReference>
<dbReference type="PANTHER" id="PTHR11017:SF416">
    <property type="entry name" value="DISEASE RESISTANCE PROTEIN TAO1-LIKE ISOFORM X1"/>
    <property type="match status" value="1"/>
</dbReference>
<dbReference type="Pfam" id="PF01582">
    <property type="entry name" value="TIR"/>
    <property type="match status" value="1"/>
</dbReference>
<dbReference type="Pfam" id="PF23282">
    <property type="entry name" value="WHD_ROQ1"/>
    <property type="match status" value="1"/>
</dbReference>
<dbReference type="InterPro" id="IPR055414">
    <property type="entry name" value="LRR_R13L4/SHOC2-like"/>
</dbReference>
<dbReference type="SUPFAM" id="SSF52540">
    <property type="entry name" value="P-loop containing nucleoside triphosphate hydrolases"/>
    <property type="match status" value="1"/>
</dbReference>
<dbReference type="InterPro" id="IPR042197">
    <property type="entry name" value="Apaf_helical"/>
</dbReference>
<dbReference type="Gene3D" id="1.10.8.430">
    <property type="entry name" value="Helical domain of apoptotic protease-activating factors"/>
    <property type="match status" value="1"/>
</dbReference>
<keyword evidence="3" id="KW-0611">Plant defense</keyword>
<dbReference type="InterPro" id="IPR002182">
    <property type="entry name" value="NB-ARC"/>
</dbReference>
<dbReference type="InterPro" id="IPR058192">
    <property type="entry name" value="WHD_ROQ1-like"/>
</dbReference>
<evidence type="ECO:0000313" key="6">
    <source>
        <dbReference type="Proteomes" id="UP001291926"/>
    </source>
</evidence>
<proteinExistence type="predicted"/>
<evidence type="ECO:0000256" key="2">
    <source>
        <dbReference type="ARBA" id="ARBA00022737"/>
    </source>
</evidence>
<dbReference type="SUPFAM" id="SSF52047">
    <property type="entry name" value="RNI-like"/>
    <property type="match status" value="1"/>
</dbReference>
<feature type="domain" description="TIR" evidence="4">
    <location>
        <begin position="17"/>
        <end position="177"/>
    </location>
</feature>
<dbReference type="Pfam" id="PF23598">
    <property type="entry name" value="LRR_14"/>
    <property type="match status" value="1"/>
</dbReference>
<keyword evidence="6" id="KW-1185">Reference proteome</keyword>
<gene>
    <name evidence="5" type="ORF">RD792_015266</name>
</gene>
<dbReference type="Pfam" id="PF00560">
    <property type="entry name" value="LRR_1"/>
    <property type="match status" value="1"/>
</dbReference>
<evidence type="ECO:0000256" key="3">
    <source>
        <dbReference type="ARBA" id="ARBA00022821"/>
    </source>
</evidence>
<dbReference type="InterPro" id="IPR003591">
    <property type="entry name" value="Leu-rich_rpt_typical-subtyp"/>
</dbReference>
<evidence type="ECO:0000256" key="1">
    <source>
        <dbReference type="ARBA" id="ARBA00022614"/>
    </source>
</evidence>
<dbReference type="Proteomes" id="UP001291926">
    <property type="component" value="Unassembled WGS sequence"/>
</dbReference>
<dbReference type="InterPro" id="IPR035897">
    <property type="entry name" value="Toll_tir_struct_dom_sf"/>
</dbReference>
<dbReference type="InterPro" id="IPR044974">
    <property type="entry name" value="Disease_R_plants"/>
</dbReference>
<evidence type="ECO:0000259" key="4">
    <source>
        <dbReference type="PROSITE" id="PS50104"/>
    </source>
</evidence>
<organism evidence="5 6">
    <name type="scientific">Penstemon davidsonii</name>
    <dbReference type="NCBI Taxonomy" id="160366"/>
    <lineage>
        <taxon>Eukaryota</taxon>
        <taxon>Viridiplantae</taxon>
        <taxon>Streptophyta</taxon>
        <taxon>Embryophyta</taxon>
        <taxon>Tracheophyta</taxon>
        <taxon>Spermatophyta</taxon>
        <taxon>Magnoliopsida</taxon>
        <taxon>eudicotyledons</taxon>
        <taxon>Gunneridae</taxon>
        <taxon>Pentapetalae</taxon>
        <taxon>asterids</taxon>
        <taxon>lamiids</taxon>
        <taxon>Lamiales</taxon>
        <taxon>Plantaginaceae</taxon>
        <taxon>Cheloneae</taxon>
        <taxon>Penstemon</taxon>
    </lineage>
</organism>
<dbReference type="InterPro" id="IPR000157">
    <property type="entry name" value="TIR_dom"/>
</dbReference>
<dbReference type="PROSITE" id="PS51450">
    <property type="entry name" value="LRR"/>
    <property type="match status" value="2"/>
</dbReference>
<dbReference type="SMART" id="SM00255">
    <property type="entry name" value="TIR"/>
    <property type="match status" value="1"/>
</dbReference>
<evidence type="ECO:0000313" key="5">
    <source>
        <dbReference type="EMBL" id="KAK4479734.1"/>
    </source>
</evidence>
<dbReference type="PRINTS" id="PR00364">
    <property type="entry name" value="DISEASERSIST"/>
</dbReference>
<dbReference type="InterPro" id="IPR001611">
    <property type="entry name" value="Leu-rich_rpt"/>
</dbReference>
<name>A0ABR0CRK8_9LAMI</name>
<dbReference type="SMART" id="SM00369">
    <property type="entry name" value="LRR_TYP"/>
    <property type="match status" value="8"/>
</dbReference>
<accession>A0ABR0CRK8</accession>
<sequence>MAADAGDDTATATAYRYSWDVFLSFRGEDTRHTFIADLFKELKRQGVRPFLDDEGLERGEEIGPTLVAAIEDSAASIAVISKNYANSKWCLDELVKIFECKRLMIPVFYDVDPSNVRWQKGSFGEDFRRYEREVAAEKVERWKKAMKRAGDLSGYDSRLWEKSELIQVLVKKVLKELNNTPLGVAKYPVGLNTRVDILLRKLDVKANDVRFIGLYGMGGIGKTTLAKALYNKLIVHFKRRSFLSNVREESQKPKGLECLQEKLIANLTSGSSTIDDTKKGIIYIKQFTEKDPILLVLDDVDNSNQLDVLAGRKDWFHDGSRIIITSRDKDVLLNNVVDEIYYVEELKSSESLQLFSYHAFGKDQPAERFKKVSEEIVSLTGGLPLVLEVFGSFLFYKRRMEEWNDALEKLKCASFGHIQDKLEISFSSLDVQEKRVFLDIACFFVDMKMKREDAVDIFKGCGFDAELVITDLTAKSLVKVIDENVLWMHDQIREMGREIVKRESREDAGKRSRLWDREEIMNVLKYEKGTRSIEGITINFLKKQISSSEKPYFIKSQNTSQLGFGIDYFKKKYKIFISREQQQDEETLCTKAFKPMINLRLLRINHAKLDGNFELIPAELKWLQWKGCPLKTLPSNFRLQDLAVLDLSESKISQLWSQRWWDCCGKKMAKKLQVVNLYACRNLQEIPDLSGLCLEKLILEHCSSLVRIHRSIGDMSNLTYLNLKECNNLVEFPSDVSGLKSLEKLFLSGCTQLKHLPDDMSGFKYLTELLLDRTAIVKLPDSIFRLKNLEILNLNDCSSLTILPISIGNLSSLKDLSLTGSALRELPDSIGALKNLEKLSLGRCHSLTLLPEAIGDLKSLTELYLDFSSINSLPDSIGSLSHLKFLWMSHCKNVSRLPDSVGRLSSLVSLHLQGTPISEVPNQIGSLDSLEMLDIGNCQLLEFLPDSIGNLSNLKKLVLNNLLINQLPDSLTSLERLETLQLNDCTRLQSLPSSIGKMKSLSYVYMAGTDVKELPSDIGTLSSLRMLKMRKKEFQEDNFVLPAAFSEDKVALPATFSGLSMLEELDAYAFGLSGKIYADFEKLSRLESLDLSYNDISSLPSSLKGLFMLKKLVLAHCKKLKCLPLLPCNLFRLNVANCAVLEILPDLSDLGSLQELELTNCKKIVDIPGLEKLKSLRRLYTGGCNACLSAVKRRLSKVALRSIRYLCIPGRQIPNWFVEEVPNFSCPKNRELKGIVIGIVVSREQQEKNGLKNKVPAAIVNIQAKIIRQNEAILKTTLYLLGVPNSNEDQLYVCRYYDYNNLVFMLEEGDKLQVTMREDIYSQGITLKKHGIHLVFENDDDFEDCDEALFSDESQQSVSKRLANFFNSL</sequence>
<comment type="caution">
    <text evidence="5">The sequence shown here is derived from an EMBL/GenBank/DDBJ whole genome shotgun (WGS) entry which is preliminary data.</text>
</comment>
<dbReference type="Pfam" id="PF00931">
    <property type="entry name" value="NB-ARC"/>
    <property type="match status" value="1"/>
</dbReference>
<keyword evidence="2" id="KW-0677">Repeat</keyword>
<dbReference type="SUPFAM" id="SSF52200">
    <property type="entry name" value="Toll/Interleukin receptor TIR domain"/>
    <property type="match status" value="1"/>
</dbReference>
<dbReference type="InterPro" id="IPR036390">
    <property type="entry name" value="WH_DNA-bd_sf"/>
</dbReference>
<dbReference type="InterPro" id="IPR032675">
    <property type="entry name" value="LRR_dom_sf"/>
</dbReference>
<protein>
    <recommendedName>
        <fullName evidence="4">TIR domain-containing protein</fullName>
    </recommendedName>
</protein>
<dbReference type="CDD" id="cd00882">
    <property type="entry name" value="Ras_like_GTPase"/>
    <property type="match status" value="1"/>
</dbReference>
<dbReference type="EMBL" id="JAYDYQ010002687">
    <property type="protein sequence ID" value="KAK4479734.1"/>
    <property type="molecule type" value="Genomic_DNA"/>
</dbReference>
<dbReference type="SUPFAM" id="SSF46785">
    <property type="entry name" value="Winged helix' DNA-binding domain"/>
    <property type="match status" value="1"/>
</dbReference>
<keyword evidence="1" id="KW-0433">Leucine-rich repeat</keyword>